<gene>
    <name evidence="1" type="ORF">Patl1_08380</name>
</gene>
<organism evidence="1 2">
    <name type="scientific">Pistacia atlantica</name>
    <dbReference type="NCBI Taxonomy" id="434234"/>
    <lineage>
        <taxon>Eukaryota</taxon>
        <taxon>Viridiplantae</taxon>
        <taxon>Streptophyta</taxon>
        <taxon>Embryophyta</taxon>
        <taxon>Tracheophyta</taxon>
        <taxon>Spermatophyta</taxon>
        <taxon>Magnoliopsida</taxon>
        <taxon>eudicotyledons</taxon>
        <taxon>Gunneridae</taxon>
        <taxon>Pentapetalae</taxon>
        <taxon>rosids</taxon>
        <taxon>malvids</taxon>
        <taxon>Sapindales</taxon>
        <taxon>Anacardiaceae</taxon>
        <taxon>Pistacia</taxon>
    </lineage>
</organism>
<protein>
    <submittedName>
        <fullName evidence="1">Uncharacterized protein</fullName>
    </submittedName>
</protein>
<sequence>MSHAIEVGGYVVDGCLEFIASGDERTNATLICAACGCHWSFHLREVFKV</sequence>
<proteinExistence type="predicted"/>
<dbReference type="Proteomes" id="UP001164250">
    <property type="component" value="Chromosome 10"/>
</dbReference>
<name>A0ACC1AHR2_9ROSI</name>
<evidence type="ECO:0000313" key="1">
    <source>
        <dbReference type="EMBL" id="KAJ0086123.1"/>
    </source>
</evidence>
<accession>A0ACC1AHR2</accession>
<comment type="caution">
    <text evidence="1">The sequence shown here is derived from an EMBL/GenBank/DDBJ whole genome shotgun (WGS) entry which is preliminary data.</text>
</comment>
<keyword evidence="2" id="KW-1185">Reference proteome</keyword>
<dbReference type="EMBL" id="CM047906">
    <property type="protein sequence ID" value="KAJ0086123.1"/>
    <property type="molecule type" value="Genomic_DNA"/>
</dbReference>
<evidence type="ECO:0000313" key="2">
    <source>
        <dbReference type="Proteomes" id="UP001164250"/>
    </source>
</evidence>
<reference evidence="2" key="1">
    <citation type="journal article" date="2023" name="G3 (Bethesda)">
        <title>Genome assembly and association tests identify interacting loci associated with vigor, precocity, and sex in interspecific pistachio rootstocks.</title>
        <authorList>
            <person name="Palmer W."/>
            <person name="Jacygrad E."/>
            <person name="Sagayaradj S."/>
            <person name="Cavanaugh K."/>
            <person name="Han R."/>
            <person name="Bertier L."/>
            <person name="Beede B."/>
            <person name="Kafkas S."/>
            <person name="Golino D."/>
            <person name="Preece J."/>
            <person name="Michelmore R."/>
        </authorList>
    </citation>
    <scope>NUCLEOTIDE SEQUENCE [LARGE SCALE GENOMIC DNA]</scope>
</reference>